<keyword evidence="7" id="KW-0723">Serine/threonine-protein kinase</keyword>
<evidence type="ECO:0000256" key="2">
    <source>
        <dbReference type="ARBA" id="ARBA00004496"/>
    </source>
</evidence>
<dbReference type="PROSITE" id="PS00108">
    <property type="entry name" value="PROTEIN_KINASE_ST"/>
    <property type="match status" value="1"/>
</dbReference>
<evidence type="ECO:0000256" key="9">
    <source>
        <dbReference type="ARBA" id="ARBA00022679"/>
    </source>
</evidence>
<dbReference type="EC" id="2.7.11.23" evidence="4"/>
<dbReference type="InterPro" id="IPR050108">
    <property type="entry name" value="CDK"/>
</dbReference>
<feature type="compositionally biased region" description="Low complexity" evidence="21">
    <location>
        <begin position="291"/>
        <end position="307"/>
    </location>
</feature>
<keyword evidence="6" id="KW-0963">Cytoplasm</keyword>
<name>A0A0J9V0X9_PLAVI</name>
<dbReference type="Gene3D" id="1.10.510.10">
    <property type="entry name" value="Transferase(Phosphotransferase) domain 1"/>
    <property type="match status" value="2"/>
</dbReference>
<evidence type="ECO:0000256" key="10">
    <source>
        <dbReference type="ARBA" id="ARBA00022723"/>
    </source>
</evidence>
<evidence type="ECO:0000256" key="3">
    <source>
        <dbReference type="ARBA" id="ARBA00006485"/>
    </source>
</evidence>
<keyword evidence="9" id="KW-0808">Transferase</keyword>
<dbReference type="EMBL" id="KQ234326">
    <property type="protein sequence ID" value="KMZ79513.1"/>
    <property type="molecule type" value="Genomic_DNA"/>
</dbReference>
<reference evidence="23 24" key="1">
    <citation type="submission" date="2011-08" db="EMBL/GenBank/DDBJ databases">
        <title>The Genome Sequence of Plasmodium vivax India VII.</title>
        <authorList>
            <consortium name="The Broad Institute Genome Sequencing Platform"/>
            <consortium name="The Broad Institute Genome Sequencing Center for Infectious Disease"/>
            <person name="Neafsey D."/>
            <person name="Carlton J."/>
            <person name="Barnwell J."/>
            <person name="Collins W."/>
            <person name="Escalante A."/>
            <person name="Mullikin J."/>
            <person name="Saul A."/>
            <person name="Guigo R."/>
            <person name="Camara F."/>
            <person name="Young S.K."/>
            <person name="Zeng Q."/>
            <person name="Gargeya S."/>
            <person name="Fitzgerald M."/>
            <person name="Haas B."/>
            <person name="Abouelleil A."/>
            <person name="Alvarado L."/>
            <person name="Arachchi H.M."/>
            <person name="Berlin A."/>
            <person name="Brown A."/>
            <person name="Chapman S.B."/>
            <person name="Chen Z."/>
            <person name="Dunbar C."/>
            <person name="Freedman E."/>
            <person name="Gearin G."/>
            <person name="Gellesch M."/>
            <person name="Goldberg J."/>
            <person name="Griggs A."/>
            <person name="Gujja S."/>
            <person name="Heiman D."/>
            <person name="Howarth C."/>
            <person name="Larson L."/>
            <person name="Lui A."/>
            <person name="MacDonald P.J.P."/>
            <person name="Montmayeur A."/>
            <person name="Murphy C."/>
            <person name="Neiman D."/>
            <person name="Pearson M."/>
            <person name="Priest M."/>
            <person name="Roberts A."/>
            <person name="Saif S."/>
            <person name="Shea T."/>
            <person name="Shenoy N."/>
            <person name="Sisk P."/>
            <person name="Stolte C."/>
            <person name="Sykes S."/>
            <person name="Wortman J."/>
            <person name="Nusbaum C."/>
            <person name="Birren B."/>
        </authorList>
    </citation>
    <scope>NUCLEOTIDE SEQUENCE [LARGE SCALE GENOMIC DNA]</scope>
    <source>
        <strain evidence="23 24">India VII</strain>
    </source>
</reference>
<dbReference type="GO" id="GO:0005737">
    <property type="term" value="C:cytoplasm"/>
    <property type="evidence" value="ECO:0007669"/>
    <property type="project" value="UniProtKB-SubCell"/>
</dbReference>
<protein>
    <recommendedName>
        <fullName evidence="16">Cyclin-dependent kinase 2 homolog</fullName>
        <ecNumber evidence="5">2.7.11.22</ecNumber>
        <ecNumber evidence="4">2.7.11.23</ecNumber>
    </recommendedName>
    <alternativeName>
        <fullName evidence="17">Cell division control protein 2 homolog</fullName>
    </alternativeName>
    <alternativeName>
        <fullName evidence="18">cdc2-related kinase 2</fullName>
    </alternativeName>
</protein>
<evidence type="ECO:0000256" key="11">
    <source>
        <dbReference type="ARBA" id="ARBA00022741"/>
    </source>
</evidence>
<comment type="catalytic activity">
    <reaction evidence="20">
        <text>L-seryl-[protein] + ATP = O-phospho-L-seryl-[protein] + ADP + H(+)</text>
        <dbReference type="Rhea" id="RHEA:17989"/>
        <dbReference type="Rhea" id="RHEA-COMP:9863"/>
        <dbReference type="Rhea" id="RHEA-COMP:11604"/>
        <dbReference type="ChEBI" id="CHEBI:15378"/>
        <dbReference type="ChEBI" id="CHEBI:29999"/>
        <dbReference type="ChEBI" id="CHEBI:30616"/>
        <dbReference type="ChEBI" id="CHEBI:83421"/>
        <dbReference type="ChEBI" id="CHEBI:456216"/>
        <dbReference type="EC" id="2.7.11.22"/>
    </reaction>
</comment>
<dbReference type="InterPro" id="IPR011009">
    <property type="entry name" value="Kinase-like_dom_sf"/>
</dbReference>
<evidence type="ECO:0000256" key="1">
    <source>
        <dbReference type="ARBA" id="ARBA00001946"/>
    </source>
</evidence>
<dbReference type="SUPFAM" id="SSF56112">
    <property type="entry name" value="Protein kinase-like (PK-like)"/>
    <property type="match status" value="2"/>
</dbReference>
<feature type="region of interest" description="Disordered" evidence="21">
    <location>
        <begin position="273"/>
        <end position="424"/>
    </location>
</feature>
<accession>A0A0J9V0X9</accession>
<evidence type="ECO:0000256" key="15">
    <source>
        <dbReference type="ARBA" id="ARBA00038543"/>
    </source>
</evidence>
<dbReference type="Proteomes" id="UP000053562">
    <property type="component" value="Unassembled WGS sequence"/>
</dbReference>
<dbReference type="AlphaFoldDB" id="A0A0J9V0X9"/>
<feature type="compositionally biased region" description="Gly residues" evidence="21">
    <location>
        <begin position="377"/>
        <end position="390"/>
    </location>
</feature>
<evidence type="ECO:0000256" key="4">
    <source>
        <dbReference type="ARBA" id="ARBA00012409"/>
    </source>
</evidence>
<keyword evidence="12" id="KW-0418">Kinase</keyword>
<keyword evidence="10" id="KW-0479">Metal-binding</keyword>
<evidence type="ECO:0000256" key="6">
    <source>
        <dbReference type="ARBA" id="ARBA00022490"/>
    </source>
</evidence>
<feature type="domain" description="Protein kinase" evidence="22">
    <location>
        <begin position="20"/>
        <end position="560"/>
    </location>
</feature>
<keyword evidence="14" id="KW-0460">Magnesium</keyword>
<dbReference type="SMART" id="SM00220">
    <property type="entry name" value="S_TKc"/>
    <property type="match status" value="1"/>
</dbReference>
<evidence type="ECO:0000259" key="22">
    <source>
        <dbReference type="PROSITE" id="PS50011"/>
    </source>
</evidence>
<dbReference type="PANTHER" id="PTHR24056">
    <property type="entry name" value="CELL DIVISION PROTEIN KINASE"/>
    <property type="match status" value="1"/>
</dbReference>
<evidence type="ECO:0000256" key="21">
    <source>
        <dbReference type="SAM" id="MobiDB-lite"/>
    </source>
</evidence>
<dbReference type="GO" id="GO:0046872">
    <property type="term" value="F:metal ion binding"/>
    <property type="evidence" value="ECO:0007669"/>
    <property type="project" value="UniProtKB-KW"/>
</dbReference>
<evidence type="ECO:0000256" key="17">
    <source>
        <dbReference type="ARBA" id="ARBA00041902"/>
    </source>
</evidence>
<feature type="region of interest" description="Disordered" evidence="21">
    <location>
        <begin position="689"/>
        <end position="710"/>
    </location>
</feature>
<organism evidence="23 24">
    <name type="scientific">Plasmodium vivax India VII</name>
    <dbReference type="NCBI Taxonomy" id="1077284"/>
    <lineage>
        <taxon>Eukaryota</taxon>
        <taxon>Sar</taxon>
        <taxon>Alveolata</taxon>
        <taxon>Apicomplexa</taxon>
        <taxon>Aconoidasida</taxon>
        <taxon>Haemosporida</taxon>
        <taxon>Plasmodiidae</taxon>
        <taxon>Plasmodium</taxon>
        <taxon>Plasmodium (Plasmodium)</taxon>
    </lineage>
</organism>
<evidence type="ECO:0000313" key="24">
    <source>
        <dbReference type="Proteomes" id="UP000053562"/>
    </source>
</evidence>
<dbReference type="GO" id="GO:0004693">
    <property type="term" value="F:cyclin-dependent protein serine/threonine kinase activity"/>
    <property type="evidence" value="ECO:0007669"/>
    <property type="project" value="UniProtKB-EC"/>
</dbReference>
<dbReference type="OrthoDB" id="1732493at2759"/>
<feature type="compositionally biased region" description="Basic residues" evidence="21">
    <location>
        <begin position="274"/>
        <end position="285"/>
    </location>
</feature>
<dbReference type="GO" id="GO:0005634">
    <property type="term" value="C:nucleus"/>
    <property type="evidence" value="ECO:0007669"/>
    <property type="project" value="TreeGrafter"/>
</dbReference>
<gene>
    <name evidence="23" type="ORF">PVIIG_05772</name>
</gene>
<dbReference type="GO" id="GO:0008353">
    <property type="term" value="F:RNA polymerase II CTD heptapeptide repeat kinase activity"/>
    <property type="evidence" value="ECO:0007669"/>
    <property type="project" value="UniProtKB-EC"/>
</dbReference>
<feature type="compositionally biased region" description="Polar residues" evidence="21">
    <location>
        <begin position="317"/>
        <end position="338"/>
    </location>
</feature>
<feature type="compositionally biased region" description="Basic residues" evidence="21">
    <location>
        <begin position="742"/>
        <end position="752"/>
    </location>
</feature>
<feature type="region of interest" description="Disordered" evidence="21">
    <location>
        <begin position="734"/>
        <end position="773"/>
    </location>
</feature>
<evidence type="ECO:0000256" key="19">
    <source>
        <dbReference type="ARBA" id="ARBA00047811"/>
    </source>
</evidence>
<dbReference type="Gene3D" id="3.30.200.20">
    <property type="entry name" value="Phosphorylase Kinase, domain 1"/>
    <property type="match status" value="1"/>
</dbReference>
<evidence type="ECO:0000256" key="16">
    <source>
        <dbReference type="ARBA" id="ARBA00039612"/>
    </source>
</evidence>
<dbReference type="PANTHER" id="PTHR24056:SF46">
    <property type="entry name" value="CYCLIN-DEPENDENT KINASE 5"/>
    <property type="match status" value="1"/>
</dbReference>
<evidence type="ECO:0000256" key="13">
    <source>
        <dbReference type="ARBA" id="ARBA00022840"/>
    </source>
</evidence>
<comment type="catalytic activity">
    <reaction evidence="19">
        <text>L-threonyl-[protein] + ATP = O-phospho-L-threonyl-[protein] + ADP + H(+)</text>
        <dbReference type="Rhea" id="RHEA:46608"/>
        <dbReference type="Rhea" id="RHEA-COMP:11060"/>
        <dbReference type="Rhea" id="RHEA-COMP:11605"/>
        <dbReference type="ChEBI" id="CHEBI:15378"/>
        <dbReference type="ChEBI" id="CHEBI:30013"/>
        <dbReference type="ChEBI" id="CHEBI:30616"/>
        <dbReference type="ChEBI" id="CHEBI:61977"/>
        <dbReference type="ChEBI" id="CHEBI:456216"/>
        <dbReference type="EC" id="2.7.11.22"/>
    </reaction>
</comment>
<keyword evidence="13" id="KW-0067">ATP-binding</keyword>
<keyword evidence="8" id="KW-0597">Phosphoprotein</keyword>
<dbReference type="GO" id="GO:0005524">
    <property type="term" value="F:ATP binding"/>
    <property type="evidence" value="ECO:0007669"/>
    <property type="project" value="UniProtKB-KW"/>
</dbReference>
<comment type="subunit">
    <text evidence="15">May form a complex composed of at least the catalytic subunit CRK2 and a cyclin.</text>
</comment>
<dbReference type="Pfam" id="PF00069">
    <property type="entry name" value="Pkinase"/>
    <property type="match status" value="2"/>
</dbReference>
<evidence type="ECO:0000256" key="5">
    <source>
        <dbReference type="ARBA" id="ARBA00012425"/>
    </source>
</evidence>
<feature type="compositionally biased region" description="Low complexity" evidence="21">
    <location>
        <begin position="407"/>
        <end position="424"/>
    </location>
</feature>
<comment type="cofactor">
    <cofactor evidence="1">
        <name>Mg(2+)</name>
        <dbReference type="ChEBI" id="CHEBI:18420"/>
    </cofactor>
</comment>
<evidence type="ECO:0000256" key="7">
    <source>
        <dbReference type="ARBA" id="ARBA00022527"/>
    </source>
</evidence>
<dbReference type="InterPro" id="IPR008271">
    <property type="entry name" value="Ser/Thr_kinase_AS"/>
</dbReference>
<evidence type="ECO:0000256" key="14">
    <source>
        <dbReference type="ARBA" id="ARBA00022842"/>
    </source>
</evidence>
<keyword evidence="11" id="KW-0547">Nucleotide-binding</keyword>
<dbReference type="PROSITE" id="PS50011">
    <property type="entry name" value="PROTEIN_KINASE_DOM"/>
    <property type="match status" value="1"/>
</dbReference>
<dbReference type="InterPro" id="IPR000719">
    <property type="entry name" value="Prot_kinase_dom"/>
</dbReference>
<evidence type="ECO:0000256" key="8">
    <source>
        <dbReference type="ARBA" id="ARBA00022553"/>
    </source>
</evidence>
<evidence type="ECO:0000256" key="20">
    <source>
        <dbReference type="ARBA" id="ARBA00048367"/>
    </source>
</evidence>
<proteinExistence type="inferred from homology"/>
<comment type="similarity">
    <text evidence="3">Belongs to the protein kinase superfamily. CMGC Ser/Thr protein kinase family. CDC2/CDKX subfamily.</text>
</comment>
<evidence type="ECO:0000256" key="18">
    <source>
        <dbReference type="ARBA" id="ARBA00042858"/>
    </source>
</evidence>
<evidence type="ECO:0000256" key="12">
    <source>
        <dbReference type="ARBA" id="ARBA00022777"/>
    </source>
</evidence>
<comment type="subcellular location">
    <subcellularLocation>
        <location evidence="2">Cytoplasm</location>
    </subcellularLocation>
</comment>
<evidence type="ECO:0000313" key="23">
    <source>
        <dbReference type="EMBL" id="KMZ79513.1"/>
    </source>
</evidence>
<dbReference type="EC" id="2.7.11.22" evidence="5"/>
<sequence length="773" mass="86895">MYGITLTKCKIYFNNIYSTVSLEEKLGGGTYGDVYKGKVIKYSNSSSNDLYQNTNYLPYDYYTDEFVFFRKNIYAIKFFRDDLKTINDEGISCTTLRELSCLKNIGRHPNILRLIDVTIDRQKCISEYINRQILQHHASNFQHSAKLDMTPLAADQKFIFAAYEYCDAGDLKRLIQKTKITDDQAGLSLKEAKWLSFQLLNGLAYLHNNKMCHRDLKPENVMLQQTANRKFLLKIGDLGLCRELKNDGDMTPTVCTIYYRPLEVLLSKFEMAKGKKGRAKARGRVKPPPGGSRANHGGANRGGANHSGENRCGANRGSANHSSAGLANANRANESAPHSSAPDAQRAPSTRGIHSVRSSGDGGGSAVRAACTTDGGTAHGSGANGSGDGQGNPCNRNRKSKQREENAATQNAATQENAAAQNAAAQERARLRGIEEDDYYSNKDFQYGLNVDIWSAACIICELIIGRPLFRGVTEFDLIIRIVNSLGKPNSDELEFFSDSRFYPLKEDFFNVNIKNRKDALNVITNGRIDELGIDLLVKMLKYNPNDRITAADALSHPWFSDIRFDSLDGIGVYNWYVHCLKYYIGIKTFREIEQKKKNLLTTTMISHFLCKSNDRHGKIIFKLINDTFKNLGGYKKSGRRSFAIFSDKYAKDERNANGFIKRASIKVLNDMKEKNVIETKEEMSFYDDSTNYMTPPAPTTSKRRKFNRSSYHAVNPDTSYELATSMRVKRNLSIPDFSSPGRKKQRRKAHFKSATTTNRAAVHPLPTFQGFT</sequence>